<organism evidence="5 6">
    <name type="scientific">Linnemannia gamsii</name>
    <dbReference type="NCBI Taxonomy" id="64522"/>
    <lineage>
        <taxon>Eukaryota</taxon>
        <taxon>Fungi</taxon>
        <taxon>Fungi incertae sedis</taxon>
        <taxon>Mucoromycota</taxon>
        <taxon>Mortierellomycotina</taxon>
        <taxon>Mortierellomycetes</taxon>
        <taxon>Mortierellales</taxon>
        <taxon>Mortierellaceae</taxon>
        <taxon>Linnemannia</taxon>
    </lineage>
</organism>
<keyword evidence="4" id="KW-1133">Transmembrane helix</keyword>
<keyword evidence="6" id="KW-1185">Reference proteome</keyword>
<feature type="region of interest" description="Disordered" evidence="3">
    <location>
        <begin position="403"/>
        <end position="466"/>
    </location>
</feature>
<dbReference type="PANTHER" id="PTHR46093">
    <property type="entry name" value="ACYL-COA-BINDING DOMAIN-CONTAINING PROTEIN 5"/>
    <property type="match status" value="1"/>
</dbReference>
<evidence type="ECO:0000313" key="6">
    <source>
        <dbReference type="Proteomes" id="UP000823405"/>
    </source>
</evidence>
<keyword evidence="1" id="KW-0880">Kelch repeat</keyword>
<dbReference type="Pfam" id="PF24681">
    <property type="entry name" value="Kelch_KLHDC2_KLHL20_DRC7"/>
    <property type="match status" value="1"/>
</dbReference>
<dbReference type="SUPFAM" id="SSF117281">
    <property type="entry name" value="Kelch motif"/>
    <property type="match status" value="1"/>
</dbReference>
<keyword evidence="2" id="KW-0677">Repeat</keyword>
<gene>
    <name evidence="5" type="primary">ACBP4</name>
    <name evidence="5" type="ORF">BGZ97_001351</name>
</gene>
<dbReference type="EMBL" id="JAAAIN010001276">
    <property type="protein sequence ID" value="KAG0304756.1"/>
    <property type="molecule type" value="Genomic_DNA"/>
</dbReference>
<name>A0A9P6UI78_9FUNG</name>
<reference evidence="5" key="1">
    <citation type="journal article" date="2020" name="Fungal Divers.">
        <title>Resolving the Mortierellaceae phylogeny through synthesis of multi-gene phylogenetics and phylogenomics.</title>
        <authorList>
            <person name="Vandepol N."/>
            <person name="Liber J."/>
            <person name="Desiro A."/>
            <person name="Na H."/>
            <person name="Kennedy M."/>
            <person name="Barry K."/>
            <person name="Grigoriev I.V."/>
            <person name="Miller A.N."/>
            <person name="O'Donnell K."/>
            <person name="Stajich J.E."/>
            <person name="Bonito G."/>
        </authorList>
    </citation>
    <scope>NUCLEOTIDE SEQUENCE</scope>
    <source>
        <strain evidence="5">NVP60</strain>
    </source>
</reference>
<evidence type="ECO:0000256" key="1">
    <source>
        <dbReference type="ARBA" id="ARBA00022441"/>
    </source>
</evidence>
<protein>
    <submittedName>
        <fullName evidence="5">Acyl-CoA-binding domain-containing protein 4</fullName>
    </submittedName>
</protein>
<dbReference type="OrthoDB" id="432528at2759"/>
<evidence type="ECO:0000256" key="4">
    <source>
        <dbReference type="SAM" id="Phobius"/>
    </source>
</evidence>
<dbReference type="SUPFAM" id="SSF50965">
    <property type="entry name" value="Galactose oxidase, central domain"/>
    <property type="match status" value="1"/>
</dbReference>
<dbReference type="AlphaFoldDB" id="A0A9P6UI78"/>
<keyword evidence="4" id="KW-0472">Membrane</keyword>
<evidence type="ECO:0000256" key="3">
    <source>
        <dbReference type="SAM" id="MobiDB-lite"/>
    </source>
</evidence>
<accession>A0A9P6UI78</accession>
<evidence type="ECO:0000256" key="2">
    <source>
        <dbReference type="ARBA" id="ARBA00022737"/>
    </source>
</evidence>
<feature type="transmembrane region" description="Helical" evidence="4">
    <location>
        <begin position="313"/>
        <end position="336"/>
    </location>
</feature>
<keyword evidence="4" id="KW-0812">Transmembrane</keyword>
<evidence type="ECO:0000313" key="5">
    <source>
        <dbReference type="EMBL" id="KAG0304756.1"/>
    </source>
</evidence>
<comment type="caution">
    <text evidence="5">The sequence shown here is derived from an EMBL/GenBank/DDBJ whole genome shotgun (WGS) entry which is preliminary data.</text>
</comment>
<sequence>MSLDLAIPWNATSPSWTELAAGPIEGVFPVAFSSNEQTLYILHTKESNSPLQYNVQDNTWQDSPRQFKLSHSYYEGISAVSDPRTGLIYLAGGYHEVQVHPPHLKVLDIFNPVTQSIHTINLPNPTEVFPARQFYGNVWSKHLNSIVYWGGENTSYIDRGLTLNGVTTLPTDTLKWSTMATQGAAPEKKLYHCMAANEEGTMLAIYGGKDANLNVVGELWMLDLVTSTWRQGRKGPPRAFAACTIAGDQFLIWGGSINKTVNAPAEMIIYSFSTSTYVKQYTPPAFYKDLKAPPPISRTTEPRATDEQTPFPVGAAVGGAVAGLLLVGAIAGLFILRRRQNQGLDKRYNESRDRDAGRSRGLRGVFQQWRGGGGGLFKGAKKDPVENDEDEVLERTLKELEEEHKELEHQRQRLVLQNHESNSQSFKDRKRGPTAFTDDKGEVVSSPTPPTRHSPDEACTLRSLSPENLNDRRTVQAVSGIVNGYHGSGYVGPRGESALAQEAIEPLYGPSPEYSVQENTWQEVTAAKFQNAGWEGIGAVTDPSTGLIYLAGGYDDVSAKTKALKVLNTFDPVSQTIHTDDLPPPERAFPVWWYYGNVWSRNRSSVIYWGGNNHIPNQQLSPVENGVIEYPPGSMNWYTFPMQGVGPTVRADHCMTATTDEDGTKIAIYGGQLRNDSIVGELWILDVVQFTWTQGLSGPIRMYAACTIADDQLLLWGGSIAQNIVAPVEMLIYNLTLSQYVKQ</sequence>
<dbReference type="Gene3D" id="2.120.10.80">
    <property type="entry name" value="Kelch-type beta propeller"/>
    <property type="match status" value="2"/>
</dbReference>
<proteinExistence type="predicted"/>
<dbReference type="InterPro" id="IPR015915">
    <property type="entry name" value="Kelch-typ_b-propeller"/>
</dbReference>
<dbReference type="PANTHER" id="PTHR46093:SF18">
    <property type="entry name" value="FIBRONECTIN TYPE-III DOMAIN-CONTAINING PROTEIN"/>
    <property type="match status" value="1"/>
</dbReference>
<dbReference type="Proteomes" id="UP000823405">
    <property type="component" value="Unassembled WGS sequence"/>
</dbReference>
<dbReference type="InterPro" id="IPR011043">
    <property type="entry name" value="Gal_Oxase/kelch_b-propeller"/>
</dbReference>